<feature type="domain" description="USP" evidence="12">
    <location>
        <begin position="1192"/>
        <end position="1582"/>
    </location>
</feature>
<dbReference type="InterPro" id="IPR029071">
    <property type="entry name" value="Ubiquitin-like_domsf"/>
</dbReference>
<evidence type="ECO:0000256" key="4">
    <source>
        <dbReference type="ARBA" id="ARBA00022553"/>
    </source>
</evidence>
<dbReference type="EC" id="3.4.19.12" evidence="3"/>
<keyword evidence="7" id="KW-0378">Hydrolase</keyword>
<evidence type="ECO:0000256" key="6">
    <source>
        <dbReference type="ARBA" id="ARBA00022786"/>
    </source>
</evidence>
<feature type="domain" description="Ubiquitin-like" evidence="11">
    <location>
        <begin position="500"/>
        <end position="570"/>
    </location>
</feature>
<sequence>MVDAHVLSIALEGNIDQMQYCDKVKNLVEHLGTKLSLEELSKIWRMQNGESTVVIDNIHSIIAACGVKFSTTQLDQLFKLIQMSWNIADDKMRDKLLSLIGKIGTNSKVTKTTSKVLELLWDLAHLPSLKTSLIEQAISEHLTILNDSYVLKENVKRIYVVKCVDDIREGVWVLPALKQLLQISKNIAKHSFHKAEKSILQELNKNYEIIKLVTNSLTKFHHCAVLHAKESNEALSENTFVDGRYTHQDFVSVHLSFLQFLLQEGILYLHWHRARDLWDALIASPDACHWDKEMCYEWFTKGLADLEPDTQSQLFQKQLLHIDPTKLTVKGFNCFKSFFESVNQSEQKLKKSGNSLSVEKTDLAGLDFLWEICLNASDAEITERAVDLLMDMTYFNLVSRFKRDPIVLHQKFIDECYSRLELAMIPLGGSAVAQALSLASTILSSISVPEAASAPSPSRSANLLNIERLLLIAERYIMSVEEFHTAPRTISPHGASFQGRPLTLHVVCDAHKQEFSVEAHSNEMVRSIRKKVSKEMKSPPDQVQIMYNMKMLNKDQKLLHQLGIEDNSSLSDTPSTPTKQSFDLEQEKMLPGVLMSSGGQVFDMLYQLADLDEPKITIRARNLLKLIPTDPSVQDALDSLGQKPASLRAASPEESSPRLSPRSSPRKYISSSVSSSPSGSLQRHTPQKLLKMLLDATQNGMSSFRVLYNLEILSSKLMPVQRDVGTLQSAKSFCEDFLNAGGLSLVVNVLQKETMPMEMDYETRQGIYAIVLQLLQFLLCGLEPNGERVSHNSVKAAAGMGDANAVRSSQDSPPEAASKAVQMMGVSDFTEMVASFMRVTWAAAAGRLHLASSVQSSRDSSVASSASSSSCTYVARARQSTGSTGSGTSSGSDADSHCLHSGVCIRQTQVSARDSNIAQEALKLLVTCLQLRNSLLAEFYSLPCVSDFIVDVLVGSPQSEIRDMAVKQFFLFSETEVTAPENQQQTPQHFVLQTLLKARLPFWVSSSSTRGASYRLLQQCSQYFDLLCRLIGHLTVGMQKKLLLDIPRMLEDELDWLAAFVPSENTEAQEVDNLVIGGHLRLIKTLVTCEGVDKRSIGKSILQEILHNFLFPASKIIMDASDSNATFMPKCSNEDSRSAAYSLLVELANGCAPNLSEICNELIEMHHQPNPEIAKEWEYLPPVDSRSLAGFVGLKNGGATCYMNSVLQQLFMCPSVPESILRFEDDSLTEDSVLYQTQQIFGHLLESKLQYYVPEVFWKVFKLWGQSVNIREQQDALDFYQALIDQCEEQIKNLGRESPLKKTFQGIYSDQKICEGCPHRYEREEVFFALNVTVKNNTLQDELAQFVKGELLEGDNAYFCEKCGEKRNTIKRMCIKTLPPVLCIQLKRFDYDWESNRALKFDDYFKFPFVLDMEPYTAEGMSSRDALKNDESEMDSESDTPVFRLNSTPKSSSDSDSNLSEIKYGESLSPTAEYTGAAPNKQINYDLVGIVVHSGQANAGHYYSFIKDRRGNYMNNPNRGKWYKFNDTVVDEFEMTESALEAECFGGTYKAKVYDNVSSSSTSYPEDRLRYWNGYLLFYERIDDVRTPVSAKMSKVTRVRPSQELPISLRQNSLQELTELVHKGEKKGIFHGRMPASIQQVVREENLRFMKNRDIYDLDYFQFVRKMACVNGGVPIINKPFNEIISNLLDLLPKDVPDNCKQCAEYFSVLSAYSQMGTKACTHLFFHKAFKRLMQFLLGPIPSSPSDQDVGVRRWSSMQARDFGSLHATLAVLILHCDLTPFRTEDPGDISLRTPTTVTPQKILKMGPDMQHYVFGTEAPHYIREVILALKEVPSNMPSVEDMILYASFCNCPFSLNVIINIMTQCSSAPSNELKTLFQVLLEMLLLEDSLQLKRLQWVIDGHSEDDAETQYEGMLAIIKANHLNDSRRSYQCIKFLVALATKCGLAKDYLMQSSTKWQWAVNWLKKKMTEYYWPSTSTNTVTSNEDSNSHSFQRTISAQDTLAEATAMLTELESTECTDMEISQEPTADSPGTDKFTGSVDFTLDSNEEKDESS</sequence>
<dbReference type="Gene3D" id="3.90.70.10">
    <property type="entry name" value="Cysteine proteinases"/>
    <property type="match status" value="1"/>
</dbReference>
<comment type="similarity">
    <text evidence="2">Belongs to the peptidase C19 family.</text>
</comment>
<dbReference type="PANTHER" id="PTHR24006">
    <property type="entry name" value="UBIQUITIN CARBOXYL-TERMINAL HYDROLASE"/>
    <property type="match status" value="1"/>
</dbReference>
<keyword evidence="6" id="KW-0833">Ubl conjugation pathway</keyword>
<comment type="catalytic activity">
    <reaction evidence="1">
        <text>Thiol-dependent hydrolysis of ester, thioester, amide, peptide and isopeptide bonds formed by the C-terminal Gly of ubiquitin (a 76-residue protein attached to proteins as an intracellular targeting signal).</text>
        <dbReference type="EC" id="3.4.19.12"/>
    </reaction>
</comment>
<dbReference type="OMA" id="LCCPVDN"/>
<dbReference type="Pfam" id="PF12030">
    <property type="entry name" value="DUF3517"/>
    <property type="match status" value="1"/>
</dbReference>
<dbReference type="GO" id="GO:0004843">
    <property type="term" value="F:cysteine-type deubiquitinase activity"/>
    <property type="evidence" value="ECO:0007669"/>
    <property type="project" value="UniProtKB-EC"/>
</dbReference>
<dbReference type="InterPro" id="IPR050164">
    <property type="entry name" value="Peptidase_C19"/>
</dbReference>
<dbReference type="InterPro" id="IPR038765">
    <property type="entry name" value="Papain-like_cys_pep_sf"/>
</dbReference>
<dbReference type="PANTHER" id="PTHR24006:SF943">
    <property type="entry name" value="UBIQUITIN CARBOXYL-TERMINAL HYDROLASE PUF"/>
    <property type="match status" value="1"/>
</dbReference>
<reference evidence="15" key="1">
    <citation type="submission" date="2012-12" db="EMBL/GenBank/DDBJ databases">
        <authorList>
            <person name="Hellsten U."/>
            <person name="Grimwood J."/>
            <person name="Chapman J.A."/>
            <person name="Shapiro H."/>
            <person name="Aerts A."/>
            <person name="Otillar R.P."/>
            <person name="Terry A.Y."/>
            <person name="Boore J.L."/>
            <person name="Simakov O."/>
            <person name="Marletaz F."/>
            <person name="Cho S.-J."/>
            <person name="Edsinger-Gonzales E."/>
            <person name="Havlak P."/>
            <person name="Kuo D.-H."/>
            <person name="Larsson T."/>
            <person name="Lv J."/>
            <person name="Arendt D."/>
            <person name="Savage R."/>
            <person name="Osoegawa K."/>
            <person name="de Jong P."/>
            <person name="Lindberg D.R."/>
            <person name="Seaver E.C."/>
            <person name="Weisblat D.A."/>
            <person name="Putnam N.H."/>
            <person name="Grigoriev I.V."/>
            <person name="Rokhsar D.S."/>
        </authorList>
    </citation>
    <scope>NUCLEOTIDE SEQUENCE</scope>
    <source>
        <strain evidence="15">I ESC-2004</strain>
    </source>
</reference>
<evidence type="ECO:0000256" key="10">
    <source>
        <dbReference type="SAM" id="MobiDB-lite"/>
    </source>
</evidence>
<dbReference type="OrthoDB" id="289038at2759"/>
<keyword evidence="5" id="KW-0645">Protease</keyword>
<dbReference type="SUPFAM" id="SSF54236">
    <property type="entry name" value="Ubiquitin-like"/>
    <property type="match status" value="1"/>
</dbReference>
<reference evidence="13 15" key="2">
    <citation type="journal article" date="2013" name="Nature">
        <title>Insights into bilaterian evolution from three spiralian genomes.</title>
        <authorList>
            <person name="Simakov O."/>
            <person name="Marletaz F."/>
            <person name="Cho S.J."/>
            <person name="Edsinger-Gonzales E."/>
            <person name="Havlak P."/>
            <person name="Hellsten U."/>
            <person name="Kuo D.H."/>
            <person name="Larsson T."/>
            <person name="Lv J."/>
            <person name="Arendt D."/>
            <person name="Savage R."/>
            <person name="Osoegawa K."/>
            <person name="de Jong P."/>
            <person name="Grimwood J."/>
            <person name="Chapman J.A."/>
            <person name="Shapiro H."/>
            <person name="Aerts A."/>
            <person name="Otillar R.P."/>
            <person name="Terry A.Y."/>
            <person name="Boore J.L."/>
            <person name="Grigoriev I.V."/>
            <person name="Lindberg D.R."/>
            <person name="Seaver E.C."/>
            <person name="Weisblat D.A."/>
            <person name="Putnam N.H."/>
            <person name="Rokhsar D.S."/>
        </authorList>
    </citation>
    <scope>NUCLEOTIDE SEQUENCE</scope>
    <source>
        <strain evidence="13 15">I ESC-2004</strain>
    </source>
</reference>
<evidence type="ECO:0000256" key="2">
    <source>
        <dbReference type="ARBA" id="ARBA00009085"/>
    </source>
</evidence>
<evidence type="ECO:0000256" key="9">
    <source>
        <dbReference type="SAM" id="Coils"/>
    </source>
</evidence>
<keyword evidence="8" id="KW-0788">Thiol protease</keyword>
<dbReference type="Pfam" id="PF00443">
    <property type="entry name" value="UCH"/>
    <property type="match status" value="1"/>
</dbReference>
<evidence type="ECO:0000256" key="5">
    <source>
        <dbReference type="ARBA" id="ARBA00022670"/>
    </source>
</evidence>
<dbReference type="HOGENOM" id="CLU_000331_1_0_1"/>
<dbReference type="GO" id="GO:0016579">
    <property type="term" value="P:protein deubiquitination"/>
    <property type="evidence" value="ECO:0007669"/>
    <property type="project" value="InterPro"/>
</dbReference>
<keyword evidence="15" id="KW-1185">Reference proteome</keyword>
<dbReference type="InterPro" id="IPR018200">
    <property type="entry name" value="USP_CS"/>
</dbReference>
<proteinExistence type="inferred from homology"/>
<organism evidence="13">
    <name type="scientific">Capitella teleta</name>
    <name type="common">Polychaete worm</name>
    <dbReference type="NCBI Taxonomy" id="283909"/>
    <lineage>
        <taxon>Eukaryota</taxon>
        <taxon>Metazoa</taxon>
        <taxon>Spiralia</taxon>
        <taxon>Lophotrochozoa</taxon>
        <taxon>Annelida</taxon>
        <taxon>Polychaeta</taxon>
        <taxon>Sedentaria</taxon>
        <taxon>Scolecida</taxon>
        <taxon>Capitellidae</taxon>
        <taxon>Capitella</taxon>
    </lineage>
</organism>
<evidence type="ECO:0000259" key="12">
    <source>
        <dbReference type="PROSITE" id="PS50235"/>
    </source>
</evidence>
<reference evidence="14" key="3">
    <citation type="submission" date="2015-06" db="UniProtKB">
        <authorList>
            <consortium name="EnsemblMetazoa"/>
        </authorList>
    </citation>
    <scope>IDENTIFICATION</scope>
</reference>
<accession>R7T4B3</accession>
<dbReference type="EMBL" id="KB312144">
    <property type="protein sequence ID" value="ELT87807.1"/>
    <property type="molecule type" value="Genomic_DNA"/>
</dbReference>
<dbReference type="GO" id="GO:0005829">
    <property type="term" value="C:cytosol"/>
    <property type="evidence" value="ECO:0007669"/>
    <property type="project" value="TreeGrafter"/>
</dbReference>
<evidence type="ECO:0000313" key="15">
    <source>
        <dbReference type="Proteomes" id="UP000014760"/>
    </source>
</evidence>
<evidence type="ECO:0000256" key="8">
    <source>
        <dbReference type="ARBA" id="ARBA00022807"/>
    </source>
</evidence>
<evidence type="ECO:0000256" key="7">
    <source>
        <dbReference type="ARBA" id="ARBA00022801"/>
    </source>
</evidence>
<gene>
    <name evidence="13" type="ORF">CAPTEDRAFT_215538</name>
</gene>
<dbReference type="EMBL" id="AMQN01015684">
    <property type="status" value="NOT_ANNOTATED_CDS"/>
    <property type="molecule type" value="Genomic_DNA"/>
</dbReference>
<dbReference type="Pfam" id="PF25010">
    <property type="entry name" value="ARM_UBP24_USP9X-Y"/>
    <property type="match status" value="1"/>
</dbReference>
<dbReference type="Gene3D" id="3.10.20.90">
    <property type="entry name" value="Phosphatidylinositol 3-kinase Catalytic Subunit, Chain A, domain 1"/>
    <property type="match status" value="1"/>
</dbReference>
<dbReference type="SUPFAM" id="SSF48371">
    <property type="entry name" value="ARM repeat"/>
    <property type="match status" value="1"/>
</dbReference>
<feature type="region of interest" description="Disordered" evidence="10">
    <location>
        <begin position="1422"/>
        <end position="1461"/>
    </location>
</feature>
<keyword evidence="4" id="KW-0597">Phosphoprotein</keyword>
<evidence type="ECO:0000313" key="13">
    <source>
        <dbReference type="EMBL" id="ELT87807.1"/>
    </source>
</evidence>
<dbReference type="InterPro" id="IPR028889">
    <property type="entry name" value="USP"/>
</dbReference>
<dbReference type="InterPro" id="IPR055176">
    <property type="entry name" value="UBP24/USP9X/USP9Y_UBL"/>
</dbReference>
<dbReference type="Proteomes" id="UP000014760">
    <property type="component" value="Unassembled WGS sequence"/>
</dbReference>
<dbReference type="CDD" id="cd17065">
    <property type="entry name" value="Ubl_UBP24"/>
    <property type="match status" value="1"/>
</dbReference>
<evidence type="ECO:0000259" key="11">
    <source>
        <dbReference type="PROSITE" id="PS50053"/>
    </source>
</evidence>
<feature type="region of interest" description="Disordered" evidence="10">
    <location>
        <begin position="644"/>
        <end position="683"/>
    </location>
</feature>
<dbReference type="GO" id="GO:0006508">
    <property type="term" value="P:proteolysis"/>
    <property type="evidence" value="ECO:0007669"/>
    <property type="project" value="UniProtKB-KW"/>
</dbReference>
<dbReference type="InterPro" id="IPR000626">
    <property type="entry name" value="Ubiquitin-like_dom"/>
</dbReference>
<keyword evidence="9" id="KW-0175">Coiled coil</keyword>
<dbReference type="GO" id="GO:0005634">
    <property type="term" value="C:nucleus"/>
    <property type="evidence" value="ECO:0007669"/>
    <property type="project" value="TreeGrafter"/>
</dbReference>
<dbReference type="InterPro" id="IPR021905">
    <property type="entry name" value="DUF3517"/>
</dbReference>
<evidence type="ECO:0000256" key="3">
    <source>
        <dbReference type="ARBA" id="ARBA00012759"/>
    </source>
</evidence>
<feature type="coiled-coil region" evidence="9">
    <location>
        <begin position="1270"/>
        <end position="1297"/>
    </location>
</feature>
<feature type="region of interest" description="Disordered" evidence="10">
    <location>
        <begin position="2015"/>
        <end position="2055"/>
    </location>
</feature>
<dbReference type="PROSITE" id="PS50053">
    <property type="entry name" value="UBIQUITIN_2"/>
    <property type="match status" value="1"/>
</dbReference>
<dbReference type="EnsemblMetazoa" id="CapteT215538">
    <property type="protein sequence ID" value="CapteP215538"/>
    <property type="gene ID" value="CapteG215538"/>
</dbReference>
<name>R7T4B3_CAPTE</name>
<evidence type="ECO:0000313" key="14">
    <source>
        <dbReference type="EnsemblMetazoa" id="CapteP215538"/>
    </source>
</evidence>
<dbReference type="SUPFAM" id="SSF54001">
    <property type="entry name" value="Cysteine proteinases"/>
    <property type="match status" value="1"/>
</dbReference>
<feature type="compositionally biased region" description="Low complexity" evidence="10">
    <location>
        <begin position="652"/>
        <end position="683"/>
    </location>
</feature>
<dbReference type="CDD" id="cd02659">
    <property type="entry name" value="peptidase_C19C"/>
    <property type="match status" value="1"/>
</dbReference>
<protein>
    <recommendedName>
        <fullName evidence="3">ubiquitinyl hydrolase 1</fullName>
        <ecNumber evidence="3">3.4.19.12</ecNumber>
    </recommendedName>
</protein>
<dbReference type="InterPro" id="IPR047061">
    <property type="entry name" value="UBP24_Ubl"/>
</dbReference>
<dbReference type="STRING" id="283909.R7T4B3"/>
<evidence type="ECO:0000256" key="1">
    <source>
        <dbReference type="ARBA" id="ARBA00000707"/>
    </source>
</evidence>
<dbReference type="Pfam" id="PF22900">
    <property type="entry name" value="UCH_UBL1"/>
    <property type="match status" value="1"/>
</dbReference>
<dbReference type="PROSITE" id="PS50235">
    <property type="entry name" value="USP_3"/>
    <property type="match status" value="1"/>
</dbReference>
<dbReference type="InterPro" id="IPR001394">
    <property type="entry name" value="Peptidase_C19_UCH"/>
</dbReference>
<dbReference type="PROSITE" id="PS00972">
    <property type="entry name" value="USP_1"/>
    <property type="match status" value="1"/>
</dbReference>
<dbReference type="InterPro" id="IPR016024">
    <property type="entry name" value="ARM-type_fold"/>
</dbReference>
<dbReference type="PROSITE" id="PS00973">
    <property type="entry name" value="USP_2"/>
    <property type="match status" value="1"/>
</dbReference>
<dbReference type="InterPro" id="IPR056850">
    <property type="entry name" value="ARM_UBP34_24_USP9X_Y"/>
</dbReference>